<dbReference type="PANTHER" id="PTHR21094">
    <property type="entry name" value="GOS-28 SNARE- RELATED"/>
    <property type="match status" value="1"/>
</dbReference>
<dbReference type="GO" id="GO:0006906">
    <property type="term" value="P:vesicle fusion"/>
    <property type="evidence" value="ECO:0007669"/>
    <property type="project" value="TreeGrafter"/>
</dbReference>
<feature type="coiled-coil region" evidence="10">
    <location>
        <begin position="48"/>
        <end position="111"/>
    </location>
</feature>
<dbReference type="GO" id="GO:0005801">
    <property type="term" value="C:cis-Golgi network"/>
    <property type="evidence" value="ECO:0007669"/>
    <property type="project" value="InterPro"/>
</dbReference>
<evidence type="ECO:0000256" key="7">
    <source>
        <dbReference type="ARBA" id="ARBA00023034"/>
    </source>
</evidence>
<feature type="transmembrane region" description="Helical" evidence="11">
    <location>
        <begin position="204"/>
        <end position="222"/>
    </location>
</feature>
<dbReference type="GO" id="GO:0000139">
    <property type="term" value="C:Golgi membrane"/>
    <property type="evidence" value="ECO:0007669"/>
    <property type="project" value="UniProtKB-SubCell"/>
</dbReference>
<evidence type="ECO:0000313" key="13">
    <source>
        <dbReference type="Proteomes" id="UP000724874"/>
    </source>
</evidence>
<dbReference type="GO" id="GO:0005797">
    <property type="term" value="C:Golgi medial cisterna"/>
    <property type="evidence" value="ECO:0007669"/>
    <property type="project" value="TreeGrafter"/>
</dbReference>
<evidence type="ECO:0000256" key="8">
    <source>
        <dbReference type="ARBA" id="ARBA00023136"/>
    </source>
</evidence>
<accession>A0A9P5NXN0</accession>
<protein>
    <recommendedName>
        <fullName evidence="9">Golgi SNAP receptor complex member 1</fullName>
    </recommendedName>
</protein>
<evidence type="ECO:0000256" key="11">
    <source>
        <dbReference type="SAM" id="Phobius"/>
    </source>
</evidence>
<dbReference type="GO" id="GO:0015031">
    <property type="term" value="P:protein transport"/>
    <property type="evidence" value="ECO:0007669"/>
    <property type="project" value="UniProtKB-KW"/>
</dbReference>
<keyword evidence="8 9" id="KW-0472">Membrane</keyword>
<evidence type="ECO:0000256" key="1">
    <source>
        <dbReference type="ARBA" id="ARBA00004409"/>
    </source>
</evidence>
<name>A0A9P5NXN0_GYMJU</name>
<evidence type="ECO:0000256" key="2">
    <source>
        <dbReference type="ARBA" id="ARBA00008473"/>
    </source>
</evidence>
<dbReference type="EMBL" id="JADNYJ010000007">
    <property type="protein sequence ID" value="KAF8910140.1"/>
    <property type="molecule type" value="Genomic_DNA"/>
</dbReference>
<dbReference type="GO" id="GO:0048219">
    <property type="term" value="P:inter-Golgi cisterna vesicle-mediated transport"/>
    <property type="evidence" value="ECO:0007669"/>
    <property type="project" value="TreeGrafter"/>
</dbReference>
<evidence type="ECO:0000256" key="4">
    <source>
        <dbReference type="ARBA" id="ARBA00022692"/>
    </source>
</evidence>
<keyword evidence="10" id="KW-0175">Coiled coil</keyword>
<keyword evidence="3 9" id="KW-0813">Transport</keyword>
<comment type="function">
    <text evidence="9">Involved in transport from the ER to the Golgi apparatus as well as in intra-Golgi transport. It belongs to a super-family of proteins called t-SNAREs or soluble NSF (N-ethylmaleimide-sensitive factor) attachment protein receptor.</text>
</comment>
<dbReference type="GO" id="GO:0005484">
    <property type="term" value="F:SNAP receptor activity"/>
    <property type="evidence" value="ECO:0007669"/>
    <property type="project" value="TreeGrafter"/>
</dbReference>
<comment type="subcellular location">
    <subcellularLocation>
        <location evidence="1">Golgi apparatus membrane</location>
        <topology evidence="1">Single-pass type IV membrane protein</topology>
    </subcellularLocation>
</comment>
<comment type="caution">
    <text evidence="12">The sequence shown here is derived from an EMBL/GenBank/DDBJ whole genome shotgun (WGS) entry which is preliminary data.</text>
</comment>
<keyword evidence="5 9" id="KW-0653">Protein transport</keyword>
<evidence type="ECO:0000313" key="12">
    <source>
        <dbReference type="EMBL" id="KAF8910140.1"/>
    </source>
</evidence>
<proteinExistence type="inferred from homology"/>
<gene>
    <name evidence="12" type="ORF">CPB84DRAFT_1842790</name>
</gene>
<dbReference type="OrthoDB" id="422156at2759"/>
<evidence type="ECO:0000256" key="9">
    <source>
        <dbReference type="PIRNR" id="PIRNR027109"/>
    </source>
</evidence>
<organism evidence="12 13">
    <name type="scientific">Gymnopilus junonius</name>
    <name type="common">Spectacular rustgill mushroom</name>
    <name type="synonym">Gymnopilus spectabilis subsp. junonius</name>
    <dbReference type="NCBI Taxonomy" id="109634"/>
    <lineage>
        <taxon>Eukaryota</taxon>
        <taxon>Fungi</taxon>
        <taxon>Dikarya</taxon>
        <taxon>Basidiomycota</taxon>
        <taxon>Agaricomycotina</taxon>
        <taxon>Agaricomycetes</taxon>
        <taxon>Agaricomycetidae</taxon>
        <taxon>Agaricales</taxon>
        <taxon>Agaricineae</taxon>
        <taxon>Hymenogastraceae</taxon>
        <taxon>Gymnopilus</taxon>
    </lineage>
</organism>
<keyword evidence="13" id="KW-1185">Reference proteome</keyword>
<dbReference type="GO" id="GO:0006888">
    <property type="term" value="P:endoplasmic reticulum to Golgi vesicle-mediated transport"/>
    <property type="evidence" value="ECO:0007669"/>
    <property type="project" value="InterPro"/>
</dbReference>
<evidence type="ECO:0000256" key="3">
    <source>
        <dbReference type="ARBA" id="ARBA00022448"/>
    </source>
</evidence>
<keyword evidence="6 11" id="KW-1133">Transmembrane helix</keyword>
<keyword evidence="7 9" id="KW-0333">Golgi apparatus</keyword>
<dbReference type="AlphaFoldDB" id="A0A9P5NXN0"/>
<evidence type="ECO:0000256" key="6">
    <source>
        <dbReference type="ARBA" id="ARBA00022989"/>
    </source>
</evidence>
<dbReference type="PIRSF" id="PIRSF027109">
    <property type="entry name" value="Golgi_SNARE"/>
    <property type="match status" value="1"/>
</dbReference>
<sequence length="223" mass="25547">MSQYDQLHRQCRTLENLFDSKLTSYSQLAANISRPGQDVESSGSLERWKDLELELDDLLSKLEEINEQLGVLASKPELMSASMLRAIQRHRELYQDNMRELKRTKTNVKQAFDQANLLSGVRNDIDAYKSSAADSLLAERGRIDSSHQMTDTVIEQAYETRSEFSRQRTSLSGINNRMVQVIGTMPGINNLVSMIKSRRRRDSIIMGVLIGVCFILLLTYLWR</sequence>
<dbReference type="PANTHER" id="PTHR21094:SF2">
    <property type="entry name" value="GOLGI SNAP RECEPTOR COMPLEX MEMBER 1"/>
    <property type="match status" value="1"/>
</dbReference>
<dbReference type="Pfam" id="PF12352">
    <property type="entry name" value="V-SNARE_C"/>
    <property type="match status" value="1"/>
</dbReference>
<dbReference type="Proteomes" id="UP000724874">
    <property type="component" value="Unassembled WGS sequence"/>
</dbReference>
<evidence type="ECO:0000256" key="5">
    <source>
        <dbReference type="ARBA" id="ARBA00022927"/>
    </source>
</evidence>
<comment type="subunit">
    <text evidence="9">Component of several multiprotein Golgi SNARE complexes.</text>
</comment>
<evidence type="ECO:0000256" key="10">
    <source>
        <dbReference type="SAM" id="Coils"/>
    </source>
</evidence>
<dbReference type="GO" id="GO:0031201">
    <property type="term" value="C:SNARE complex"/>
    <property type="evidence" value="ECO:0007669"/>
    <property type="project" value="TreeGrafter"/>
</dbReference>
<keyword evidence="4 11" id="KW-0812">Transmembrane</keyword>
<comment type="similarity">
    <text evidence="2 9">Belongs to the GOSR1 family.</text>
</comment>
<keyword evidence="9" id="KW-0931">ER-Golgi transport</keyword>
<reference evidence="12" key="1">
    <citation type="submission" date="2020-11" db="EMBL/GenBank/DDBJ databases">
        <authorList>
            <consortium name="DOE Joint Genome Institute"/>
            <person name="Ahrendt S."/>
            <person name="Riley R."/>
            <person name="Andreopoulos W."/>
            <person name="LaButti K."/>
            <person name="Pangilinan J."/>
            <person name="Ruiz-duenas F.J."/>
            <person name="Barrasa J.M."/>
            <person name="Sanchez-Garcia M."/>
            <person name="Camarero S."/>
            <person name="Miyauchi S."/>
            <person name="Serrano A."/>
            <person name="Linde D."/>
            <person name="Babiker R."/>
            <person name="Drula E."/>
            <person name="Ayuso-Fernandez I."/>
            <person name="Pacheco R."/>
            <person name="Padilla G."/>
            <person name="Ferreira P."/>
            <person name="Barriuso J."/>
            <person name="Kellner H."/>
            <person name="Castanera R."/>
            <person name="Alfaro M."/>
            <person name="Ramirez L."/>
            <person name="Pisabarro A.G."/>
            <person name="Kuo A."/>
            <person name="Tritt A."/>
            <person name="Lipzen A."/>
            <person name="He G."/>
            <person name="Yan M."/>
            <person name="Ng V."/>
            <person name="Cullen D."/>
            <person name="Martin F."/>
            <person name="Rosso M.-N."/>
            <person name="Henrissat B."/>
            <person name="Hibbett D."/>
            <person name="Martinez A.T."/>
            <person name="Grigoriev I.V."/>
        </authorList>
    </citation>
    <scope>NUCLEOTIDE SEQUENCE</scope>
    <source>
        <strain evidence="12">AH 44721</strain>
    </source>
</reference>
<dbReference type="InterPro" id="IPR023601">
    <property type="entry name" value="Golgi_SNAP_su1"/>
</dbReference>